<evidence type="ECO:0000313" key="4">
    <source>
        <dbReference type="EMBL" id="SUA80367.1"/>
    </source>
</evidence>
<accession>A0A378YV04</accession>
<evidence type="ECO:0000259" key="3">
    <source>
        <dbReference type="Pfam" id="PF26526"/>
    </source>
</evidence>
<evidence type="ECO:0000313" key="5">
    <source>
        <dbReference type="Proteomes" id="UP000255467"/>
    </source>
</evidence>
<keyword evidence="5" id="KW-1185">Reference proteome</keyword>
<organism evidence="4 5">
    <name type="scientific">Nocardia otitidiscaviarum</name>
    <dbReference type="NCBI Taxonomy" id="1823"/>
    <lineage>
        <taxon>Bacteria</taxon>
        <taxon>Bacillati</taxon>
        <taxon>Actinomycetota</taxon>
        <taxon>Actinomycetes</taxon>
        <taxon>Mycobacteriales</taxon>
        <taxon>Nocardiaceae</taxon>
        <taxon>Nocardia</taxon>
    </lineage>
</organism>
<proteinExistence type="predicted"/>
<dbReference type="InterPro" id="IPR058488">
    <property type="entry name" value="DUF8175"/>
</dbReference>
<evidence type="ECO:0000256" key="2">
    <source>
        <dbReference type="SAM" id="SignalP"/>
    </source>
</evidence>
<dbReference type="RefSeq" id="WP_255222356.1">
    <property type="nucleotide sequence ID" value="NZ_UGRY01000002.1"/>
</dbReference>
<dbReference type="AlphaFoldDB" id="A0A378YV04"/>
<protein>
    <recommendedName>
        <fullName evidence="3">DUF8175 domain-containing protein</fullName>
    </recommendedName>
</protein>
<gene>
    <name evidence="4" type="ORF">NCTC1934_04242</name>
</gene>
<dbReference type="Pfam" id="PF26526">
    <property type="entry name" value="DUF8175"/>
    <property type="match status" value="1"/>
</dbReference>
<dbReference type="PROSITE" id="PS51257">
    <property type="entry name" value="PROKAR_LIPOPROTEIN"/>
    <property type="match status" value="1"/>
</dbReference>
<evidence type="ECO:0000256" key="1">
    <source>
        <dbReference type="SAM" id="MobiDB-lite"/>
    </source>
</evidence>
<reference evidence="4 5" key="1">
    <citation type="submission" date="2018-06" db="EMBL/GenBank/DDBJ databases">
        <authorList>
            <consortium name="Pathogen Informatics"/>
            <person name="Doyle S."/>
        </authorList>
    </citation>
    <scope>NUCLEOTIDE SEQUENCE [LARGE SCALE GENOMIC DNA]</scope>
    <source>
        <strain evidence="4 5">NCTC1934</strain>
    </source>
</reference>
<sequence>MRLSAIRQRTALLLLTLVTAAACGLSDTPSSAPTSAPPDPNRPPADIHWETWQGVRLPFGGKDGPTRVAEAALGYSHTPQGAALAAIHHTVRISLAPDATWSKIAAQTLVPGPGKDEWVLARARISVTQPASAELAPRIAAYKFTAYAEDRAQLLVYSIYSDNSIAANTQTVVWSHGDWRLLLPDPALKSVVVEAVPDIPADAVRLPQPD</sequence>
<dbReference type="Proteomes" id="UP000255467">
    <property type="component" value="Unassembled WGS sequence"/>
</dbReference>
<feature type="domain" description="DUF8175" evidence="3">
    <location>
        <begin position="23"/>
        <end position="186"/>
    </location>
</feature>
<dbReference type="EMBL" id="UGRY01000002">
    <property type="protein sequence ID" value="SUA80367.1"/>
    <property type="molecule type" value="Genomic_DNA"/>
</dbReference>
<name>A0A378YV04_9NOCA</name>
<feature type="region of interest" description="Disordered" evidence="1">
    <location>
        <begin position="26"/>
        <end position="45"/>
    </location>
</feature>
<keyword evidence="2" id="KW-0732">Signal</keyword>
<feature type="signal peptide" evidence="2">
    <location>
        <begin position="1"/>
        <end position="32"/>
    </location>
</feature>
<feature type="chain" id="PRO_5016771712" description="DUF8175 domain-containing protein" evidence="2">
    <location>
        <begin position="33"/>
        <end position="210"/>
    </location>
</feature>